<reference evidence="2 3" key="1">
    <citation type="journal article" date="2021" name="Elife">
        <title>Chloroplast acquisition without the gene transfer in kleptoplastic sea slugs, Plakobranchus ocellatus.</title>
        <authorList>
            <person name="Maeda T."/>
            <person name="Takahashi S."/>
            <person name="Yoshida T."/>
            <person name="Shimamura S."/>
            <person name="Takaki Y."/>
            <person name="Nagai Y."/>
            <person name="Toyoda A."/>
            <person name="Suzuki Y."/>
            <person name="Arimoto A."/>
            <person name="Ishii H."/>
            <person name="Satoh N."/>
            <person name="Nishiyama T."/>
            <person name="Hasebe M."/>
            <person name="Maruyama T."/>
            <person name="Minagawa J."/>
            <person name="Obokata J."/>
            <person name="Shigenobu S."/>
        </authorList>
    </citation>
    <scope>NUCLEOTIDE SEQUENCE [LARGE SCALE GENOMIC DNA]</scope>
</reference>
<proteinExistence type="predicted"/>
<dbReference type="AlphaFoldDB" id="A0AAV4BJR8"/>
<name>A0AAV4BJR8_9GAST</name>
<accession>A0AAV4BJR8</accession>
<sequence>MLSFSVLLFVPAPSSTPHGMAGTGLYPTRPGWISRACSACLTYCSSRHRPLPHPAWLSKPPVLSLSVLLFVPAPASTPPVLAG</sequence>
<dbReference type="EMBL" id="BLXT01005191">
    <property type="protein sequence ID" value="GFO20770.1"/>
    <property type="molecule type" value="Genomic_DNA"/>
</dbReference>
<dbReference type="Proteomes" id="UP000735302">
    <property type="component" value="Unassembled WGS sequence"/>
</dbReference>
<feature type="chain" id="PRO_5043360365" description="Secreted protein" evidence="1">
    <location>
        <begin position="18"/>
        <end position="83"/>
    </location>
</feature>
<evidence type="ECO:0000256" key="1">
    <source>
        <dbReference type="SAM" id="SignalP"/>
    </source>
</evidence>
<keyword evidence="3" id="KW-1185">Reference proteome</keyword>
<feature type="signal peptide" evidence="1">
    <location>
        <begin position="1"/>
        <end position="17"/>
    </location>
</feature>
<keyword evidence="1" id="KW-0732">Signal</keyword>
<protein>
    <recommendedName>
        <fullName evidence="4">Secreted protein</fullName>
    </recommendedName>
</protein>
<organism evidence="2 3">
    <name type="scientific">Plakobranchus ocellatus</name>
    <dbReference type="NCBI Taxonomy" id="259542"/>
    <lineage>
        <taxon>Eukaryota</taxon>
        <taxon>Metazoa</taxon>
        <taxon>Spiralia</taxon>
        <taxon>Lophotrochozoa</taxon>
        <taxon>Mollusca</taxon>
        <taxon>Gastropoda</taxon>
        <taxon>Heterobranchia</taxon>
        <taxon>Euthyneura</taxon>
        <taxon>Panpulmonata</taxon>
        <taxon>Sacoglossa</taxon>
        <taxon>Placobranchoidea</taxon>
        <taxon>Plakobranchidae</taxon>
        <taxon>Plakobranchus</taxon>
    </lineage>
</organism>
<evidence type="ECO:0008006" key="4">
    <source>
        <dbReference type="Google" id="ProtNLM"/>
    </source>
</evidence>
<evidence type="ECO:0000313" key="2">
    <source>
        <dbReference type="EMBL" id="GFO20770.1"/>
    </source>
</evidence>
<evidence type="ECO:0000313" key="3">
    <source>
        <dbReference type="Proteomes" id="UP000735302"/>
    </source>
</evidence>
<comment type="caution">
    <text evidence="2">The sequence shown here is derived from an EMBL/GenBank/DDBJ whole genome shotgun (WGS) entry which is preliminary data.</text>
</comment>
<gene>
    <name evidence="2" type="ORF">PoB_004727500</name>
</gene>